<dbReference type="SUPFAM" id="SSF47473">
    <property type="entry name" value="EF-hand"/>
    <property type="match status" value="1"/>
</dbReference>
<dbReference type="AlphaFoldDB" id="A0A7J6HAS8"/>
<organism evidence="5 7">
    <name type="scientific">Cannabis sativa</name>
    <name type="common">Hemp</name>
    <name type="synonym">Marijuana</name>
    <dbReference type="NCBI Taxonomy" id="3483"/>
    <lineage>
        <taxon>Eukaryota</taxon>
        <taxon>Viridiplantae</taxon>
        <taxon>Streptophyta</taxon>
        <taxon>Embryophyta</taxon>
        <taxon>Tracheophyta</taxon>
        <taxon>Spermatophyta</taxon>
        <taxon>Magnoliopsida</taxon>
        <taxon>eudicotyledons</taxon>
        <taxon>Gunneridae</taxon>
        <taxon>Pentapetalae</taxon>
        <taxon>rosids</taxon>
        <taxon>fabids</taxon>
        <taxon>Rosales</taxon>
        <taxon>Cannabaceae</taxon>
        <taxon>Cannabis</taxon>
    </lineage>
</organism>
<evidence type="ECO:0000313" key="6">
    <source>
        <dbReference type="Proteomes" id="UP000525078"/>
    </source>
</evidence>
<dbReference type="EMBL" id="JAATIP010000253">
    <property type="protein sequence ID" value="KAF4356449.1"/>
    <property type="molecule type" value="Genomic_DNA"/>
</dbReference>
<evidence type="ECO:0000313" key="5">
    <source>
        <dbReference type="EMBL" id="KAF4392342.1"/>
    </source>
</evidence>
<evidence type="ECO:0000313" key="7">
    <source>
        <dbReference type="Proteomes" id="UP000583929"/>
    </source>
</evidence>
<keyword evidence="7" id="KW-1185">Reference proteome</keyword>
<keyword evidence="1" id="KW-0106">Calcium</keyword>
<gene>
    <name evidence="3" type="ORF">F8388_009661</name>
    <name evidence="4" type="ORF">F8388_013314</name>
    <name evidence="5" type="ORF">G4B88_005301</name>
</gene>
<evidence type="ECO:0000313" key="4">
    <source>
        <dbReference type="EMBL" id="KAF4356449.1"/>
    </source>
</evidence>
<dbReference type="Proteomes" id="UP000583929">
    <property type="component" value="Unassembled WGS sequence"/>
</dbReference>
<protein>
    <recommendedName>
        <fullName evidence="2">EF-hand domain-containing protein</fullName>
    </recommendedName>
</protein>
<name>A0A7J6HAS8_CANSA</name>
<dbReference type="PROSITE" id="PS50222">
    <property type="entry name" value="EF_HAND_2"/>
    <property type="match status" value="1"/>
</dbReference>
<dbReference type="Proteomes" id="UP000525078">
    <property type="component" value="Unassembled WGS sequence"/>
</dbReference>
<dbReference type="InterPro" id="IPR002048">
    <property type="entry name" value="EF_hand_dom"/>
</dbReference>
<reference evidence="6 7" key="1">
    <citation type="journal article" date="2020" name="bioRxiv">
        <title>Sequence and annotation of 42 cannabis genomes reveals extensive copy number variation in cannabinoid synthesis and pathogen resistance genes.</title>
        <authorList>
            <person name="Mckernan K.J."/>
            <person name="Helbert Y."/>
            <person name="Kane L.T."/>
            <person name="Ebling H."/>
            <person name="Zhang L."/>
            <person name="Liu B."/>
            <person name="Eaton Z."/>
            <person name="Mclaughlin S."/>
            <person name="Kingan S."/>
            <person name="Baybayan P."/>
            <person name="Concepcion G."/>
            <person name="Jordan M."/>
            <person name="Riva A."/>
            <person name="Barbazuk W."/>
            <person name="Harkins T."/>
        </authorList>
    </citation>
    <scope>NUCLEOTIDE SEQUENCE [LARGE SCALE GENOMIC DNA]</scope>
    <source>
        <strain evidence="6 7">cv. Jamaican Lion 4</strain>
        <strain evidence="5">Father</strain>
        <strain evidence="3">Mother</strain>
        <tissue evidence="5">Leaf</tissue>
    </source>
</reference>
<dbReference type="GO" id="GO:0005509">
    <property type="term" value="F:calcium ion binding"/>
    <property type="evidence" value="ECO:0007669"/>
    <property type="project" value="InterPro"/>
</dbReference>
<proteinExistence type="predicted"/>
<accession>A0A7J6HAS8</accession>
<dbReference type="InterPro" id="IPR011992">
    <property type="entry name" value="EF-hand-dom_pair"/>
</dbReference>
<evidence type="ECO:0000313" key="3">
    <source>
        <dbReference type="EMBL" id="KAF4354670.1"/>
    </source>
</evidence>
<dbReference type="InterPro" id="IPR018247">
    <property type="entry name" value="EF_Hand_1_Ca_BS"/>
</dbReference>
<evidence type="ECO:0000256" key="1">
    <source>
        <dbReference type="ARBA" id="ARBA00022837"/>
    </source>
</evidence>
<comment type="caution">
    <text evidence="5">The sequence shown here is derived from an EMBL/GenBank/DDBJ whole genome shotgun (WGS) entry which is preliminary data.</text>
</comment>
<dbReference type="PROSITE" id="PS00018">
    <property type="entry name" value="EF_HAND_1"/>
    <property type="match status" value="1"/>
</dbReference>
<dbReference type="EMBL" id="JAATIQ010000053">
    <property type="protein sequence ID" value="KAF4392342.1"/>
    <property type="molecule type" value="Genomic_DNA"/>
</dbReference>
<evidence type="ECO:0000259" key="2">
    <source>
        <dbReference type="PROSITE" id="PS50222"/>
    </source>
</evidence>
<dbReference type="EMBL" id="JAATIP010000278">
    <property type="protein sequence ID" value="KAF4354670.1"/>
    <property type="molecule type" value="Genomic_DNA"/>
</dbReference>
<dbReference type="Pfam" id="PF13405">
    <property type="entry name" value="EF-hand_6"/>
    <property type="match status" value="1"/>
</dbReference>
<sequence length="134" mass="15202">MGFCFESVVQPKVGEIEWRDDQLTMAFKTFDTDNDRKLSKRELKEAFKYLGSHCSRFRVDRRTLAILLRQCTKPSNPSATPSRSVLSSLSSLSLARFLSPLPFLSLSFPLSRSTSFFSNGGDSPFVLPHHLLLR</sequence>
<dbReference type="Gene3D" id="1.10.238.10">
    <property type="entry name" value="EF-hand"/>
    <property type="match status" value="1"/>
</dbReference>
<feature type="domain" description="EF-hand" evidence="2">
    <location>
        <begin position="18"/>
        <end position="53"/>
    </location>
</feature>